<evidence type="ECO:0000313" key="3">
    <source>
        <dbReference type="Proteomes" id="UP000198582"/>
    </source>
</evidence>
<gene>
    <name evidence="2" type="ORF">SAMN04489732_101808</name>
</gene>
<protein>
    <submittedName>
        <fullName evidence="2">Uncharacterized protein</fullName>
    </submittedName>
</protein>
<organism evidence="2 3">
    <name type="scientific">Amycolatopsis saalfeldensis</name>
    <dbReference type="NCBI Taxonomy" id="394193"/>
    <lineage>
        <taxon>Bacteria</taxon>
        <taxon>Bacillati</taxon>
        <taxon>Actinomycetota</taxon>
        <taxon>Actinomycetes</taxon>
        <taxon>Pseudonocardiales</taxon>
        <taxon>Pseudonocardiaceae</taxon>
        <taxon>Amycolatopsis</taxon>
    </lineage>
</organism>
<dbReference type="Proteomes" id="UP000198582">
    <property type="component" value="Unassembled WGS sequence"/>
</dbReference>
<name>A0A1H8RIJ9_9PSEU</name>
<evidence type="ECO:0000256" key="1">
    <source>
        <dbReference type="SAM" id="MobiDB-lite"/>
    </source>
</evidence>
<sequence>MGSFGKKDDGDRKPPLANVIGSKGKGGWFGKKDKKDKKDDKKKYNGSY</sequence>
<dbReference type="EMBL" id="FOEF01000001">
    <property type="protein sequence ID" value="SEO66176.1"/>
    <property type="molecule type" value="Genomic_DNA"/>
</dbReference>
<evidence type="ECO:0000313" key="2">
    <source>
        <dbReference type="EMBL" id="SEO66176.1"/>
    </source>
</evidence>
<keyword evidence="3" id="KW-1185">Reference proteome</keyword>
<dbReference type="RefSeq" id="WP_177231161.1">
    <property type="nucleotide sequence ID" value="NZ_FOEF01000001.1"/>
</dbReference>
<dbReference type="AlphaFoldDB" id="A0A1H8RIJ9"/>
<dbReference type="STRING" id="394193.SAMN04489732_101808"/>
<feature type="compositionally biased region" description="Basic and acidic residues" evidence="1">
    <location>
        <begin position="30"/>
        <end position="48"/>
    </location>
</feature>
<feature type="region of interest" description="Disordered" evidence="1">
    <location>
        <begin position="1"/>
        <end position="48"/>
    </location>
</feature>
<reference evidence="3" key="1">
    <citation type="submission" date="2016-10" db="EMBL/GenBank/DDBJ databases">
        <authorList>
            <person name="Varghese N."/>
            <person name="Submissions S."/>
        </authorList>
    </citation>
    <scope>NUCLEOTIDE SEQUENCE [LARGE SCALE GENOMIC DNA]</scope>
    <source>
        <strain evidence="3">DSM 44993</strain>
    </source>
</reference>
<feature type="compositionally biased region" description="Basic and acidic residues" evidence="1">
    <location>
        <begin position="1"/>
        <end position="14"/>
    </location>
</feature>
<accession>A0A1H8RIJ9</accession>
<proteinExistence type="predicted"/>